<dbReference type="AlphaFoldDB" id="A0A964WTG9"/>
<keyword evidence="4" id="KW-1185">Reference proteome</keyword>
<dbReference type="GO" id="GO:0016787">
    <property type="term" value="F:hydrolase activity"/>
    <property type="evidence" value="ECO:0007669"/>
    <property type="project" value="UniProtKB-KW"/>
</dbReference>
<dbReference type="InterPro" id="IPR029058">
    <property type="entry name" value="AB_hydrolase_fold"/>
</dbReference>
<comment type="caution">
    <text evidence="3">The sequence shown here is derived from an EMBL/GenBank/DDBJ whole genome shotgun (WGS) entry which is preliminary data.</text>
</comment>
<dbReference type="SUPFAM" id="SSF53474">
    <property type="entry name" value="alpha/beta-Hydrolases"/>
    <property type="match status" value="1"/>
</dbReference>
<dbReference type="InterPro" id="IPR050300">
    <property type="entry name" value="GDXG_lipolytic_enzyme"/>
</dbReference>
<dbReference type="OrthoDB" id="9806180at2"/>
<organism evidence="3 4">
    <name type="scientific">Propylenella binzhouense</name>
    <dbReference type="NCBI Taxonomy" id="2555902"/>
    <lineage>
        <taxon>Bacteria</taxon>
        <taxon>Pseudomonadati</taxon>
        <taxon>Pseudomonadota</taxon>
        <taxon>Alphaproteobacteria</taxon>
        <taxon>Hyphomicrobiales</taxon>
        <taxon>Propylenellaceae</taxon>
        <taxon>Propylenella</taxon>
    </lineage>
</organism>
<evidence type="ECO:0000313" key="4">
    <source>
        <dbReference type="Proteomes" id="UP000773614"/>
    </source>
</evidence>
<dbReference type="PANTHER" id="PTHR48081">
    <property type="entry name" value="AB HYDROLASE SUPERFAMILY PROTEIN C4A8.06C"/>
    <property type="match status" value="1"/>
</dbReference>
<evidence type="ECO:0000313" key="3">
    <source>
        <dbReference type="EMBL" id="MYZ47989.1"/>
    </source>
</evidence>
<dbReference type="EMBL" id="SPKJ01000026">
    <property type="protein sequence ID" value="MYZ47989.1"/>
    <property type="molecule type" value="Genomic_DNA"/>
</dbReference>
<feature type="domain" description="Alpha/beta hydrolase fold-3" evidence="2">
    <location>
        <begin position="95"/>
        <end position="298"/>
    </location>
</feature>
<proteinExistence type="predicted"/>
<keyword evidence="1 3" id="KW-0378">Hydrolase</keyword>
<name>A0A964WTG9_9HYPH</name>
<accession>A0A964WTG9</accession>
<dbReference type="Pfam" id="PF07859">
    <property type="entry name" value="Abhydrolase_3"/>
    <property type="match status" value="1"/>
</dbReference>
<sequence length="322" mass="34967">MSGIFDPALFADAAIDAETRARNEALIAAARAAPDRWRFTADELRAARRAGFSPFRLERPSPRAGMLAAPGVGGRPDVPLRVIPPRDGPPRGAYLYIHGGGWMLNSADSQDERLEQLADRTGLVCVSVEYRLAPEHPYPAGPDDCETAALWLTGAGASRFGVERLFIGGESAGAHLAAVTLLRLRDRHGMTPFRGANLVCGAFDLGLTPSMRAQEVPLVLARRDTEAFVARFLQNGEDVRDPDVSPLYGDLAGMPPALFSCGTRDGLLDDTLFMAARWAAAGSQAELSLWPGGAHFFQGIHMPLAERSNREMDEWLKRMCDR</sequence>
<evidence type="ECO:0000256" key="1">
    <source>
        <dbReference type="ARBA" id="ARBA00022801"/>
    </source>
</evidence>
<protein>
    <submittedName>
        <fullName evidence="3">Alpha/beta hydrolase</fullName>
    </submittedName>
</protein>
<dbReference type="PANTHER" id="PTHR48081:SF8">
    <property type="entry name" value="ALPHA_BETA HYDROLASE FOLD-3 DOMAIN-CONTAINING PROTEIN-RELATED"/>
    <property type="match status" value="1"/>
</dbReference>
<dbReference type="RefSeq" id="WP_161140340.1">
    <property type="nucleotide sequence ID" value="NZ_SPKJ01000026.1"/>
</dbReference>
<reference evidence="3" key="1">
    <citation type="submission" date="2019-03" db="EMBL/GenBank/DDBJ databases">
        <title>Afifella sp. nov., isolated from activated sludge.</title>
        <authorList>
            <person name="Li Q."/>
            <person name="Liu Y."/>
        </authorList>
    </citation>
    <scope>NUCLEOTIDE SEQUENCE</scope>
    <source>
        <strain evidence="3">L72</strain>
    </source>
</reference>
<evidence type="ECO:0000259" key="2">
    <source>
        <dbReference type="Pfam" id="PF07859"/>
    </source>
</evidence>
<dbReference type="Gene3D" id="3.40.50.1820">
    <property type="entry name" value="alpha/beta hydrolase"/>
    <property type="match status" value="1"/>
</dbReference>
<dbReference type="InterPro" id="IPR013094">
    <property type="entry name" value="AB_hydrolase_3"/>
</dbReference>
<gene>
    <name evidence="3" type="ORF">E4O86_09730</name>
</gene>
<dbReference type="Proteomes" id="UP000773614">
    <property type="component" value="Unassembled WGS sequence"/>
</dbReference>